<dbReference type="InterPro" id="IPR007461">
    <property type="entry name" value="Ysc84_actin-binding"/>
</dbReference>
<evidence type="ECO:0000259" key="1">
    <source>
        <dbReference type="Pfam" id="PF04366"/>
    </source>
</evidence>
<reference evidence="2 3" key="1">
    <citation type="submission" date="2024-10" db="EMBL/GenBank/DDBJ databases">
        <title>Updated reference genomes for cyclostephanoid diatoms.</title>
        <authorList>
            <person name="Roberts W.R."/>
            <person name="Alverson A.J."/>
        </authorList>
    </citation>
    <scope>NUCLEOTIDE SEQUENCE [LARGE SCALE GENOMIC DNA]</scope>
    <source>
        <strain evidence="2 3">AJA228-03</strain>
    </source>
</reference>
<comment type="caution">
    <text evidence="2">The sequence shown here is derived from an EMBL/GenBank/DDBJ whole genome shotgun (WGS) entry which is preliminary data.</text>
</comment>
<dbReference type="Pfam" id="PF04366">
    <property type="entry name" value="Ysc84"/>
    <property type="match status" value="1"/>
</dbReference>
<proteinExistence type="predicted"/>
<dbReference type="InterPro" id="IPR051702">
    <property type="entry name" value="SH3_domain_YSC84-like"/>
</dbReference>
<accession>A0ABD3S010</accession>
<gene>
    <name evidence="2" type="ORF">ACHAXA_002410</name>
</gene>
<dbReference type="AlphaFoldDB" id="A0ABD3S010"/>
<dbReference type="Proteomes" id="UP001530377">
    <property type="component" value="Unassembled WGS sequence"/>
</dbReference>
<evidence type="ECO:0000313" key="3">
    <source>
        <dbReference type="Proteomes" id="UP001530377"/>
    </source>
</evidence>
<name>A0ABD3S010_9STRA</name>
<evidence type="ECO:0000313" key="2">
    <source>
        <dbReference type="EMBL" id="KAL3817766.1"/>
    </source>
</evidence>
<feature type="domain" description="Ysc84 actin-binding" evidence="1">
    <location>
        <begin position="84"/>
        <end position="199"/>
    </location>
</feature>
<keyword evidence="3" id="KW-1185">Reference proteome</keyword>
<dbReference type="PANTHER" id="PTHR15629:SF2">
    <property type="entry name" value="SH3 DOMAIN-CONTAINING YSC84-LIKE PROTEIN 1"/>
    <property type="match status" value="1"/>
</dbReference>
<organism evidence="2 3">
    <name type="scientific">Cyclostephanos tholiformis</name>
    <dbReference type="NCBI Taxonomy" id="382380"/>
    <lineage>
        <taxon>Eukaryota</taxon>
        <taxon>Sar</taxon>
        <taxon>Stramenopiles</taxon>
        <taxon>Ochrophyta</taxon>
        <taxon>Bacillariophyta</taxon>
        <taxon>Coscinodiscophyceae</taxon>
        <taxon>Thalassiosirophycidae</taxon>
        <taxon>Stephanodiscales</taxon>
        <taxon>Stephanodiscaceae</taxon>
        <taxon>Cyclostephanos</taxon>
    </lineage>
</organism>
<dbReference type="EMBL" id="JALLPB020000092">
    <property type="protein sequence ID" value="KAL3817766.1"/>
    <property type="molecule type" value="Genomic_DNA"/>
</dbReference>
<dbReference type="PANTHER" id="PTHR15629">
    <property type="entry name" value="SH3YL1 PROTEIN"/>
    <property type="match status" value="1"/>
</dbReference>
<sequence length="212" mass="22465">MNELKDMKNMEGILHRAKHVLDQALSPSWAGIPKVIIKDCKGIIILTVAEAGFIFSGNVGTGIIIAHDQVHGTWSPPSALGLGGIGFGLMAGAEVKDLVICVMDDATLNTFAGEHQVKIGSQVAATVGPVGREADASFNFSERGGLGVTINYAFSKGVFGGISLETAVINTRSKENERFYGKAAKASEILFENAVEVPKGKGVEELHHRFVC</sequence>
<protein>
    <recommendedName>
        <fullName evidence="1">Ysc84 actin-binding domain-containing protein</fullName>
    </recommendedName>
</protein>